<keyword evidence="1" id="KW-0812">Transmembrane</keyword>
<dbReference type="PANTHER" id="PTHR23528">
    <property type="match status" value="1"/>
</dbReference>
<feature type="transmembrane region" description="Helical" evidence="1">
    <location>
        <begin position="386"/>
        <end position="406"/>
    </location>
</feature>
<sequence>MPVFLRELRNPCSQKVWRNGTLVYTLSGVISLFFLLLTGDFAWSLRERSIFQIVQLMFKTHGASDFLNAVMITALPGALGFILGPVISYRSDRTRSRWGRRIPYLFFATPVATGALFGLGVSVELGNWLHALTGFGTDRCILVFLGFFWTVFEFAAVISGVMFSALVNDVVPPEFLGRFYGLFRAVSLTAGILFNYWLFGHAESHSAILFFSLGVINFLGFTVMCCKVREGEYPEPERDTRHPGALHAVKTYFQECYSNPHYLWYYTFNTLCWLTILPVNAFSLFHAKNLGVDMGDYGKYNAYVYLVSLALAYFLGVLADRCHPLRLTIAVMGLYCIETLLAGVLITNQARFAWFFTAHSVLVGTYLTVSASLGLRLLPKAKFAQFASAGALLVSFFSVLLIMVLGKVLDLLNHRYTLTYLLASVAAFASVLAGLALYRSFVRHGGISDYRAPEVDSR</sequence>
<comment type="caution">
    <text evidence="2">The sequence shown here is derived from an EMBL/GenBank/DDBJ whole genome shotgun (WGS) entry which is preliminary data.</text>
</comment>
<dbReference type="Pfam" id="PF13347">
    <property type="entry name" value="MFS_2"/>
    <property type="match status" value="1"/>
</dbReference>
<feature type="transmembrane region" description="Helical" evidence="1">
    <location>
        <begin position="205"/>
        <end position="226"/>
    </location>
</feature>
<reference evidence="2 3" key="1">
    <citation type="submission" date="2018-04" db="EMBL/GenBank/DDBJ databases">
        <title>Genomic Encyclopedia of Type Strains, Phase IV (KMG-IV): sequencing the most valuable type-strain genomes for metagenomic binning, comparative biology and taxonomic classification.</title>
        <authorList>
            <person name="Goeker M."/>
        </authorList>
    </citation>
    <scope>NUCLEOTIDE SEQUENCE [LARGE SCALE GENOMIC DNA]</scope>
    <source>
        <strain evidence="2 3">DSM 14823</strain>
    </source>
</reference>
<feature type="transmembrane region" description="Helical" evidence="1">
    <location>
        <begin position="352"/>
        <end position="374"/>
    </location>
</feature>
<protein>
    <submittedName>
        <fullName evidence="2">MFS transporter</fullName>
    </submittedName>
</protein>
<feature type="transmembrane region" description="Helical" evidence="1">
    <location>
        <begin position="141"/>
        <end position="167"/>
    </location>
</feature>
<feature type="transmembrane region" description="Helical" evidence="1">
    <location>
        <begin position="179"/>
        <end position="199"/>
    </location>
</feature>
<feature type="transmembrane region" description="Helical" evidence="1">
    <location>
        <begin position="21"/>
        <end position="46"/>
    </location>
</feature>
<feature type="transmembrane region" description="Helical" evidence="1">
    <location>
        <begin position="302"/>
        <end position="320"/>
    </location>
</feature>
<dbReference type="CDD" id="cd06174">
    <property type="entry name" value="MFS"/>
    <property type="match status" value="1"/>
</dbReference>
<gene>
    <name evidence="2" type="ORF">C8D82_10810</name>
</gene>
<feature type="transmembrane region" description="Helical" evidence="1">
    <location>
        <begin position="418"/>
        <end position="438"/>
    </location>
</feature>
<evidence type="ECO:0000313" key="3">
    <source>
        <dbReference type="Proteomes" id="UP000245959"/>
    </source>
</evidence>
<dbReference type="PANTHER" id="PTHR23528:SF1">
    <property type="entry name" value="MAJOR FACILITATOR SUPERFAMILY (MFS) PROFILE DOMAIN-CONTAINING PROTEIN"/>
    <property type="match status" value="1"/>
</dbReference>
<feature type="transmembrane region" description="Helical" evidence="1">
    <location>
        <begin position="102"/>
        <end position="121"/>
    </location>
</feature>
<organism evidence="2 3">
    <name type="scientific">Victivallis vadensis</name>
    <dbReference type="NCBI Taxonomy" id="172901"/>
    <lineage>
        <taxon>Bacteria</taxon>
        <taxon>Pseudomonadati</taxon>
        <taxon>Lentisphaerota</taxon>
        <taxon>Lentisphaeria</taxon>
        <taxon>Victivallales</taxon>
        <taxon>Victivallaceae</taxon>
        <taxon>Victivallis</taxon>
    </lineage>
</organism>
<evidence type="ECO:0000256" key="1">
    <source>
        <dbReference type="SAM" id="Phobius"/>
    </source>
</evidence>
<dbReference type="Gene3D" id="1.20.1250.20">
    <property type="entry name" value="MFS general substrate transporter like domains"/>
    <property type="match status" value="1"/>
</dbReference>
<evidence type="ECO:0000313" key="2">
    <source>
        <dbReference type="EMBL" id="PVY43485.1"/>
    </source>
</evidence>
<feature type="transmembrane region" description="Helical" evidence="1">
    <location>
        <begin position="263"/>
        <end position="282"/>
    </location>
</feature>
<dbReference type="SUPFAM" id="SSF103473">
    <property type="entry name" value="MFS general substrate transporter"/>
    <property type="match status" value="1"/>
</dbReference>
<keyword evidence="1" id="KW-0472">Membrane</keyword>
<keyword evidence="3" id="KW-1185">Reference proteome</keyword>
<dbReference type="RefSeq" id="WP_116883391.1">
    <property type="nucleotide sequence ID" value="NZ_QEKH01000008.1"/>
</dbReference>
<dbReference type="InterPro" id="IPR036259">
    <property type="entry name" value="MFS_trans_sf"/>
</dbReference>
<keyword evidence="1" id="KW-1133">Transmembrane helix</keyword>
<accession>A0A2U1B480</accession>
<feature type="transmembrane region" description="Helical" evidence="1">
    <location>
        <begin position="66"/>
        <end position="90"/>
    </location>
</feature>
<feature type="transmembrane region" description="Helical" evidence="1">
    <location>
        <begin position="327"/>
        <end position="346"/>
    </location>
</feature>
<dbReference type="Proteomes" id="UP000245959">
    <property type="component" value="Unassembled WGS sequence"/>
</dbReference>
<dbReference type="AlphaFoldDB" id="A0A2U1B480"/>
<proteinExistence type="predicted"/>
<name>A0A2U1B480_9BACT</name>
<dbReference type="EMBL" id="QEKH01000008">
    <property type="protein sequence ID" value="PVY43485.1"/>
    <property type="molecule type" value="Genomic_DNA"/>
</dbReference>
<dbReference type="GeneID" id="78294695"/>